<dbReference type="Proteomes" id="UP000637061">
    <property type="component" value="Unassembled WGS sequence"/>
</dbReference>
<gene>
    <name evidence="1" type="ORF">JEU22_08615</name>
</gene>
<sequence length="77" mass="8875">MSRFVAVVHGWHVESKGFDVHELAARTAQGADDEACLLAARRDATFDRTAYVVVEIDDREHLPRRLTWRERLTGRIK</sequence>
<evidence type="ECO:0000313" key="1">
    <source>
        <dbReference type="EMBL" id="MBI6883973.1"/>
    </source>
</evidence>
<protein>
    <submittedName>
        <fullName evidence="1">Uncharacterized protein</fullName>
    </submittedName>
</protein>
<dbReference type="RefSeq" id="WP_108191408.1">
    <property type="nucleotide sequence ID" value="NZ_JAEHTE010000006.1"/>
</dbReference>
<name>A0A8I1JJG1_PSEPU</name>
<dbReference type="EMBL" id="JAEHTE010000006">
    <property type="protein sequence ID" value="MBI6883973.1"/>
    <property type="molecule type" value="Genomic_DNA"/>
</dbReference>
<evidence type="ECO:0000313" key="2">
    <source>
        <dbReference type="Proteomes" id="UP000637061"/>
    </source>
</evidence>
<accession>A0A8I1JJG1</accession>
<proteinExistence type="predicted"/>
<reference evidence="1" key="1">
    <citation type="submission" date="2020-12" db="EMBL/GenBank/DDBJ databases">
        <title>Enhanced detection system for hospital associated transmission using whole genome sequencing surveillance.</title>
        <authorList>
            <person name="Harrison L.H."/>
            <person name="Van Tyne D."/>
            <person name="Marsh J.W."/>
            <person name="Griffith M.P."/>
            <person name="Snyder D.J."/>
            <person name="Cooper V.S."/>
            <person name="Mustapha M."/>
        </authorList>
    </citation>
    <scope>NUCLEOTIDE SEQUENCE</scope>
    <source>
        <strain evidence="1">PSB00042</strain>
    </source>
</reference>
<organism evidence="1 2">
    <name type="scientific">Pseudomonas putida</name>
    <name type="common">Arthrobacter siderocapsulatus</name>
    <dbReference type="NCBI Taxonomy" id="303"/>
    <lineage>
        <taxon>Bacteria</taxon>
        <taxon>Pseudomonadati</taxon>
        <taxon>Pseudomonadota</taxon>
        <taxon>Gammaproteobacteria</taxon>
        <taxon>Pseudomonadales</taxon>
        <taxon>Pseudomonadaceae</taxon>
        <taxon>Pseudomonas</taxon>
    </lineage>
</organism>
<comment type="caution">
    <text evidence="1">The sequence shown here is derived from an EMBL/GenBank/DDBJ whole genome shotgun (WGS) entry which is preliminary data.</text>
</comment>
<dbReference type="AlphaFoldDB" id="A0A8I1JJG1"/>